<dbReference type="InterPro" id="IPR028896">
    <property type="entry name" value="GcvT/YgfZ/DmdA"/>
</dbReference>
<evidence type="ECO:0000259" key="3">
    <source>
        <dbReference type="Pfam" id="PF08669"/>
    </source>
</evidence>
<evidence type="ECO:0008006" key="6">
    <source>
        <dbReference type="Google" id="ProtNLM"/>
    </source>
</evidence>
<dbReference type="RefSeq" id="WP_100003274.1">
    <property type="nucleotide sequence ID" value="NZ_CP017943.1"/>
</dbReference>
<organism evidence="4 5">
    <name type="scientific">Phyllobacterium zundukense</name>
    <dbReference type="NCBI Taxonomy" id="1867719"/>
    <lineage>
        <taxon>Bacteria</taxon>
        <taxon>Pseudomonadati</taxon>
        <taxon>Pseudomonadota</taxon>
        <taxon>Alphaproteobacteria</taxon>
        <taxon>Hyphomicrobiales</taxon>
        <taxon>Phyllobacteriaceae</taxon>
        <taxon>Phyllobacterium</taxon>
    </lineage>
</organism>
<dbReference type="InterPro" id="IPR013977">
    <property type="entry name" value="GcvT_C"/>
</dbReference>
<evidence type="ECO:0000259" key="2">
    <source>
        <dbReference type="Pfam" id="PF01571"/>
    </source>
</evidence>
<dbReference type="OrthoDB" id="9800828at2"/>
<evidence type="ECO:0000256" key="1">
    <source>
        <dbReference type="PIRSR" id="PIRSR006487-1"/>
    </source>
</evidence>
<dbReference type="Gene3D" id="3.30.1360.120">
    <property type="entry name" value="Probable tRNA modification gtpase trme, domain 1"/>
    <property type="match status" value="1"/>
</dbReference>
<dbReference type="Pfam" id="PF08669">
    <property type="entry name" value="GCV_T_C"/>
    <property type="match status" value="1"/>
</dbReference>
<feature type="domain" description="Aminomethyltransferase C-terminal" evidence="3">
    <location>
        <begin position="277"/>
        <end position="348"/>
    </location>
</feature>
<evidence type="ECO:0000313" key="5">
    <source>
        <dbReference type="Proteomes" id="UP000232163"/>
    </source>
</evidence>
<feature type="binding site" evidence="1">
    <location>
        <position position="191"/>
    </location>
    <ligand>
        <name>substrate</name>
    </ligand>
</feature>
<dbReference type="PANTHER" id="PTHR43757">
    <property type="entry name" value="AMINOMETHYLTRANSFERASE"/>
    <property type="match status" value="1"/>
</dbReference>
<name>A0A2N9W198_9HYPH</name>
<dbReference type="PIRSF" id="PIRSF006487">
    <property type="entry name" value="GcvT"/>
    <property type="match status" value="1"/>
</dbReference>
<dbReference type="Proteomes" id="UP000232163">
    <property type="component" value="Unassembled WGS sequence"/>
</dbReference>
<comment type="caution">
    <text evidence="4">The sequence shown here is derived from an EMBL/GenBank/DDBJ whole genome shotgun (WGS) entry which is preliminary data.</text>
</comment>
<keyword evidence="5" id="KW-1185">Reference proteome</keyword>
<accession>A0A2N9W198</accession>
<dbReference type="InterPro" id="IPR027266">
    <property type="entry name" value="TrmE/GcvT-like"/>
</dbReference>
<dbReference type="SUPFAM" id="SSF101790">
    <property type="entry name" value="Aminomethyltransferase beta-barrel domain"/>
    <property type="match status" value="1"/>
</dbReference>
<feature type="domain" description="GCVT N-terminal" evidence="2">
    <location>
        <begin position="11"/>
        <end position="257"/>
    </location>
</feature>
<proteinExistence type="predicted"/>
<dbReference type="KEGG" id="pht:BLM14_27200"/>
<dbReference type="AlphaFoldDB" id="A0A2N9W198"/>
<reference evidence="4 5" key="1">
    <citation type="journal article" date="2017" name="Int J Environ Stud">
        <title>Does the Miocene-Pliocene relict legume Oxytropis triphylla form nitrogen-fixing nodules with a combination of bacterial strains?</title>
        <authorList>
            <person name="Safronova V."/>
            <person name="Belimov A."/>
            <person name="Sazanova A."/>
            <person name="Kuznetsova I."/>
            <person name="Popova J."/>
            <person name="Andronov E."/>
            <person name="Verkhozina A."/>
            <person name="Tikhonovich I."/>
        </authorList>
    </citation>
    <scope>NUCLEOTIDE SEQUENCE [LARGE SCALE GENOMIC DNA]</scope>
    <source>
        <strain evidence="4 5">Tri-38</strain>
    </source>
</reference>
<sequence length="373" mass="41604">MEMRTVYDPIYEKLKAPMIDFGGWRVASHITSTDQEYMMIRNSVGFAEYDFQSCFGVCGPDSFDFIQTLIVNDLGKISPGGTLYSSILDDQANLIDDVIIFWMKEDRFIIHGGIAREASRKWIAEKSEGRKVWITELSNTFLSIQGPKSINVLEKVVDVAHLEHNRFLQVDFEGVPTTIARVGFSGELGYEVHFGPEYALGMWEKFTKYCAEFGGGPFGLMAAFPIAVDKGFLFGADFYKGGSPLEYGLGWSVAFEKTFFHGRDEMLRRKEVGLRTKLVGIEADISAPAIASGLKLTYNGEVVGETTTGWVSPLLKRNIGRGWVNIKFAEPGTDLQVVGGSGPKSVKVQSTYRFFDPKSERVRADPRVMLEKA</sequence>
<dbReference type="SUPFAM" id="SSF103025">
    <property type="entry name" value="Folate-binding domain"/>
    <property type="match status" value="1"/>
</dbReference>
<dbReference type="Pfam" id="PF01571">
    <property type="entry name" value="GCV_T"/>
    <property type="match status" value="1"/>
</dbReference>
<protein>
    <recommendedName>
        <fullName evidence="6">Aminomethyltransferase</fullName>
    </recommendedName>
</protein>
<dbReference type="InterPro" id="IPR029043">
    <property type="entry name" value="GcvT/YgfZ_C"/>
</dbReference>
<dbReference type="InterPro" id="IPR006222">
    <property type="entry name" value="GCVT_N"/>
</dbReference>
<evidence type="ECO:0000313" key="4">
    <source>
        <dbReference type="EMBL" id="PIO45516.1"/>
    </source>
</evidence>
<dbReference type="PANTHER" id="PTHR43757:SF2">
    <property type="entry name" value="AMINOMETHYLTRANSFERASE, MITOCHONDRIAL"/>
    <property type="match status" value="1"/>
</dbReference>
<dbReference type="EMBL" id="MZMT01000018">
    <property type="protein sequence ID" value="PIO45516.1"/>
    <property type="molecule type" value="Genomic_DNA"/>
</dbReference>
<gene>
    <name evidence="4" type="ORF">B5P45_07145</name>
</gene>